<dbReference type="Gene3D" id="2.20.70.10">
    <property type="match status" value="1"/>
</dbReference>
<dbReference type="GO" id="GO:0070761">
    <property type="term" value="C:pre-snoRNP complex"/>
    <property type="evidence" value="ECO:0007669"/>
    <property type="project" value="TreeGrafter"/>
</dbReference>
<proteinExistence type="predicted"/>
<evidence type="ECO:0000313" key="6">
    <source>
        <dbReference type="Proteomes" id="UP000245119"/>
    </source>
</evidence>
<dbReference type="InterPro" id="IPR057721">
    <property type="entry name" value="BCD1_alpha/beta"/>
</dbReference>
<feature type="compositionally biased region" description="Low complexity" evidence="2">
    <location>
        <begin position="382"/>
        <end position="407"/>
    </location>
</feature>
<dbReference type="GO" id="GO:0000463">
    <property type="term" value="P:maturation of LSU-rRNA from tricistronic rRNA transcript (SSU-rRNA, 5.8S rRNA, LSU-rRNA)"/>
    <property type="evidence" value="ECO:0007669"/>
    <property type="project" value="TreeGrafter"/>
</dbReference>
<gene>
    <name evidence="5" type="ORF">C0Q70_17480</name>
</gene>
<dbReference type="Proteomes" id="UP000245119">
    <property type="component" value="Linkage Group LG11"/>
</dbReference>
<dbReference type="CDD" id="cd00201">
    <property type="entry name" value="WW"/>
    <property type="match status" value="1"/>
</dbReference>
<dbReference type="STRING" id="400727.A0A2T7NKK0"/>
<feature type="compositionally biased region" description="Low complexity" evidence="2">
    <location>
        <begin position="285"/>
        <end position="294"/>
    </location>
</feature>
<feature type="region of interest" description="Disordered" evidence="2">
    <location>
        <begin position="370"/>
        <end position="444"/>
    </location>
</feature>
<protein>
    <recommendedName>
        <fullName evidence="7">WW domain-containing protein</fullName>
    </recommendedName>
</protein>
<dbReference type="GO" id="GO:0000492">
    <property type="term" value="P:box C/D snoRNP assembly"/>
    <property type="evidence" value="ECO:0007669"/>
    <property type="project" value="TreeGrafter"/>
</dbReference>
<name>A0A2T7NKK0_POMCA</name>
<dbReference type="SUPFAM" id="SSF51045">
    <property type="entry name" value="WW domain"/>
    <property type="match status" value="1"/>
</dbReference>
<feature type="compositionally biased region" description="Polar residues" evidence="2">
    <location>
        <begin position="556"/>
        <end position="569"/>
    </location>
</feature>
<dbReference type="GO" id="GO:0043130">
    <property type="term" value="F:ubiquitin binding"/>
    <property type="evidence" value="ECO:0007669"/>
    <property type="project" value="InterPro"/>
</dbReference>
<keyword evidence="1" id="KW-0597">Phosphoprotein</keyword>
<evidence type="ECO:0000259" key="4">
    <source>
        <dbReference type="PROSITE" id="PS51140"/>
    </source>
</evidence>
<reference evidence="5 6" key="1">
    <citation type="submission" date="2018-04" db="EMBL/GenBank/DDBJ databases">
        <title>The genome of golden apple snail Pomacea canaliculata provides insight into stress tolerance and invasive adaptation.</title>
        <authorList>
            <person name="Liu C."/>
            <person name="Liu B."/>
            <person name="Ren Y."/>
            <person name="Zhang Y."/>
            <person name="Wang H."/>
            <person name="Li S."/>
            <person name="Jiang F."/>
            <person name="Yin L."/>
            <person name="Zhang G."/>
            <person name="Qian W."/>
            <person name="Fan W."/>
        </authorList>
    </citation>
    <scope>NUCLEOTIDE SEQUENCE [LARGE SCALE GENOMIC DNA]</scope>
    <source>
        <strain evidence="5">SZHN2017</strain>
        <tissue evidence="5">Muscle</tissue>
    </source>
</reference>
<feature type="compositionally biased region" description="Basic and acidic residues" evidence="2">
    <location>
        <begin position="430"/>
        <end position="444"/>
    </location>
</feature>
<dbReference type="SUPFAM" id="SSF46934">
    <property type="entry name" value="UBA-like"/>
    <property type="match status" value="1"/>
</dbReference>
<accession>A0A2T7NKK0</accession>
<evidence type="ECO:0000259" key="3">
    <source>
        <dbReference type="PROSITE" id="PS50020"/>
    </source>
</evidence>
<dbReference type="InterPro" id="IPR001202">
    <property type="entry name" value="WW_dom"/>
</dbReference>
<dbReference type="GO" id="GO:0005634">
    <property type="term" value="C:nucleus"/>
    <property type="evidence" value="ECO:0007669"/>
    <property type="project" value="TreeGrafter"/>
</dbReference>
<dbReference type="OrthoDB" id="272357at2759"/>
<dbReference type="PROSITE" id="PS50020">
    <property type="entry name" value="WW_DOMAIN_2"/>
    <property type="match status" value="1"/>
</dbReference>
<feature type="region of interest" description="Disordered" evidence="2">
    <location>
        <begin position="274"/>
        <end position="325"/>
    </location>
</feature>
<dbReference type="InterPro" id="IPR009060">
    <property type="entry name" value="UBA-like_sf"/>
</dbReference>
<evidence type="ECO:0008006" key="7">
    <source>
        <dbReference type="Google" id="ProtNLM"/>
    </source>
</evidence>
<feature type="domain" description="WW" evidence="3">
    <location>
        <begin position="262"/>
        <end position="278"/>
    </location>
</feature>
<dbReference type="AlphaFoldDB" id="A0A2T7NKK0"/>
<evidence type="ECO:0000256" key="2">
    <source>
        <dbReference type="SAM" id="MobiDB-lite"/>
    </source>
</evidence>
<dbReference type="GO" id="GO:0048254">
    <property type="term" value="P:snoRNA localization"/>
    <property type="evidence" value="ECO:0007669"/>
    <property type="project" value="TreeGrafter"/>
</dbReference>
<feature type="region of interest" description="Disordered" evidence="2">
    <location>
        <begin position="535"/>
        <end position="614"/>
    </location>
</feature>
<keyword evidence="6" id="KW-1185">Reference proteome</keyword>
<feature type="compositionally biased region" description="Polar residues" evidence="2">
    <location>
        <begin position="306"/>
        <end position="315"/>
    </location>
</feature>
<organism evidence="5 6">
    <name type="scientific">Pomacea canaliculata</name>
    <name type="common">Golden apple snail</name>
    <dbReference type="NCBI Taxonomy" id="400727"/>
    <lineage>
        <taxon>Eukaryota</taxon>
        <taxon>Metazoa</taxon>
        <taxon>Spiralia</taxon>
        <taxon>Lophotrochozoa</taxon>
        <taxon>Mollusca</taxon>
        <taxon>Gastropoda</taxon>
        <taxon>Caenogastropoda</taxon>
        <taxon>Architaenioglossa</taxon>
        <taxon>Ampullarioidea</taxon>
        <taxon>Ampullariidae</taxon>
        <taxon>Pomacea</taxon>
    </lineage>
</organism>
<feature type="compositionally biased region" description="Polar residues" evidence="2">
    <location>
        <begin position="600"/>
        <end position="610"/>
    </location>
</feature>
<dbReference type="InterPro" id="IPR051639">
    <property type="entry name" value="BCD1"/>
</dbReference>
<comment type="caution">
    <text evidence="5">The sequence shown here is derived from an EMBL/GenBank/DDBJ whole genome shotgun (WGS) entry which is preliminary data.</text>
</comment>
<feature type="domain" description="CUE" evidence="4">
    <location>
        <begin position="327"/>
        <end position="370"/>
    </location>
</feature>
<dbReference type="PANTHER" id="PTHR13483">
    <property type="entry name" value="BOX C_D SNORNA PROTEIN 1-RELATED"/>
    <property type="match status" value="1"/>
</dbReference>
<dbReference type="Pfam" id="PF25790">
    <property type="entry name" value="BCD1"/>
    <property type="match status" value="1"/>
</dbReference>
<dbReference type="EMBL" id="PZQS01000011">
    <property type="protein sequence ID" value="PVD21681.1"/>
    <property type="molecule type" value="Genomic_DNA"/>
</dbReference>
<dbReference type="InterPro" id="IPR003892">
    <property type="entry name" value="CUE"/>
</dbReference>
<sequence length="701" mass="76894">MQTCSVSCVKQHKQISGCTGQRDKTNYVPIREFTETHLLSDYRFLEEAGRKVDIASKDARRFHSKSRPIRVTTFLKHARQRGVDLRLMPYPMTKRKINTSIYQYASKSVHWRVEWVFPHEQLTFIDKGFKDSQLLTEGVERHIQAYLQSHTSSCLQASNAVQIHPDLSLYTEEGGHSYHILMKVEGLPGKKERFYKMDIDKSLCDNLCGKRVIEFPRLLVIPVHLANTYLILSKENSVSPMAVVLQAQENSEDLVNLQTCFYFIDHSTKQTTWEDPRWSRKQPLSSKAANASKSGGQKETIPLQDICNTSGSSQRSPKHSTKETTFSPDAVLTRLHERFPGLSLSVIKDILVMCENDEAQAVDLLKSFESSDETSEAPPHAASKGASSSRPSSHSTSHTRTSSASKKNASHVLQPEDAASSKATSPRRQPAKEATPKLSHAEKAKLRQQIQTEFKDLEQDVIVLALESCHYDANKVRPILSRTTAKWKSQASTTQASKGPSLQNTSTSVASAVAPVSISLEPVVFGEASGTENATAASTTLNPSARSGASAARPGVTSTAQLQHSTSKLPQHHQQQQHTAKQVTRPIPAKVDSLDRPPVVTSQPQAQQAGHTGKMECTVRHGPNTSLRCGPNPSLCAGPNPSLLQNLPASSNGPNPAHCHGREAGLARGSSGAVGPNPLLRCSIQHHQTIGSLKQSLQTRL</sequence>
<evidence type="ECO:0000313" key="5">
    <source>
        <dbReference type="EMBL" id="PVD21681.1"/>
    </source>
</evidence>
<dbReference type="InterPro" id="IPR036020">
    <property type="entry name" value="WW_dom_sf"/>
</dbReference>
<dbReference type="CDD" id="cd14279">
    <property type="entry name" value="CUE"/>
    <property type="match status" value="1"/>
</dbReference>
<evidence type="ECO:0000256" key="1">
    <source>
        <dbReference type="ARBA" id="ARBA00022553"/>
    </source>
</evidence>
<dbReference type="PROSITE" id="PS51140">
    <property type="entry name" value="CUE"/>
    <property type="match status" value="1"/>
</dbReference>
<feature type="compositionally biased region" description="Low complexity" evidence="2">
    <location>
        <begin position="543"/>
        <end position="555"/>
    </location>
</feature>
<dbReference type="PANTHER" id="PTHR13483:SF3">
    <property type="entry name" value="BOX C_D SNORNA PROTEIN 1"/>
    <property type="match status" value="1"/>
</dbReference>